<proteinExistence type="inferred from homology"/>
<keyword evidence="4 7" id="KW-1133">Transmembrane helix</keyword>
<evidence type="ECO:0000313" key="9">
    <source>
        <dbReference type="EMBL" id="MEN3535437.1"/>
    </source>
</evidence>
<comment type="caution">
    <text evidence="9">The sequence shown here is derived from an EMBL/GenBank/DDBJ whole genome shotgun (WGS) entry which is preliminary data.</text>
</comment>
<evidence type="ECO:0000256" key="6">
    <source>
        <dbReference type="ARBA" id="ARBA00038076"/>
    </source>
</evidence>
<evidence type="ECO:0000256" key="7">
    <source>
        <dbReference type="SAM" id="Phobius"/>
    </source>
</evidence>
<reference evidence="9 10" key="1">
    <citation type="submission" date="2024-05" db="EMBL/GenBank/DDBJ databases">
        <title>Microbispora sp.ZYX-F-249.</title>
        <authorList>
            <person name="Xie H."/>
        </authorList>
    </citation>
    <scope>NUCLEOTIDE SEQUENCE [LARGE SCALE GENOMIC DNA]</scope>
    <source>
        <strain evidence="9 10">ZYX-F-249</strain>
    </source>
</reference>
<feature type="transmembrane region" description="Helical" evidence="7">
    <location>
        <begin position="768"/>
        <end position="787"/>
    </location>
</feature>
<keyword evidence="10" id="KW-1185">Reference proteome</keyword>
<evidence type="ECO:0000256" key="3">
    <source>
        <dbReference type="ARBA" id="ARBA00022692"/>
    </source>
</evidence>
<feature type="transmembrane region" description="Helical" evidence="7">
    <location>
        <begin position="15"/>
        <end position="38"/>
    </location>
</feature>
<keyword evidence="2" id="KW-1003">Cell membrane</keyword>
<dbReference type="PANTHER" id="PTHR30572">
    <property type="entry name" value="MEMBRANE COMPONENT OF TRANSPORTER-RELATED"/>
    <property type="match status" value="1"/>
</dbReference>
<feature type="transmembrane region" description="Helical" evidence="7">
    <location>
        <begin position="422"/>
        <end position="450"/>
    </location>
</feature>
<evidence type="ECO:0000256" key="1">
    <source>
        <dbReference type="ARBA" id="ARBA00004651"/>
    </source>
</evidence>
<gene>
    <name evidence="9" type="ORF">AAH991_10035</name>
</gene>
<dbReference type="InterPro" id="IPR003838">
    <property type="entry name" value="ABC3_permease_C"/>
</dbReference>
<name>A0ABV0AKQ7_9ACTN</name>
<dbReference type="Pfam" id="PF02687">
    <property type="entry name" value="FtsX"/>
    <property type="match status" value="2"/>
</dbReference>
<dbReference type="Proteomes" id="UP001447516">
    <property type="component" value="Unassembled WGS sequence"/>
</dbReference>
<feature type="transmembrane region" description="Helical" evidence="7">
    <location>
        <begin position="341"/>
        <end position="359"/>
    </location>
</feature>
<evidence type="ECO:0000313" key="10">
    <source>
        <dbReference type="Proteomes" id="UP001447516"/>
    </source>
</evidence>
<dbReference type="EMBL" id="JBDJAW010000006">
    <property type="protein sequence ID" value="MEN3535437.1"/>
    <property type="molecule type" value="Genomic_DNA"/>
</dbReference>
<evidence type="ECO:0000256" key="2">
    <source>
        <dbReference type="ARBA" id="ARBA00022475"/>
    </source>
</evidence>
<feature type="transmembrane region" description="Helical" evidence="7">
    <location>
        <begin position="299"/>
        <end position="321"/>
    </location>
</feature>
<feature type="transmembrane region" description="Helical" evidence="7">
    <location>
        <begin position="244"/>
        <end position="271"/>
    </location>
</feature>
<organism evidence="9 10">
    <name type="scientific">Microbispora maris</name>
    <dbReference type="NCBI Taxonomy" id="3144104"/>
    <lineage>
        <taxon>Bacteria</taxon>
        <taxon>Bacillati</taxon>
        <taxon>Actinomycetota</taxon>
        <taxon>Actinomycetes</taxon>
        <taxon>Streptosporangiales</taxon>
        <taxon>Streptosporangiaceae</taxon>
        <taxon>Microbispora</taxon>
    </lineage>
</organism>
<evidence type="ECO:0000256" key="5">
    <source>
        <dbReference type="ARBA" id="ARBA00023136"/>
    </source>
</evidence>
<comment type="subcellular location">
    <subcellularLocation>
        <location evidence="1">Cell membrane</location>
        <topology evidence="1">Multi-pass membrane protein</topology>
    </subcellularLocation>
</comment>
<feature type="transmembrane region" description="Helical" evidence="7">
    <location>
        <begin position="729"/>
        <end position="748"/>
    </location>
</feature>
<dbReference type="InterPro" id="IPR050250">
    <property type="entry name" value="Macrolide_Exporter_MacB"/>
</dbReference>
<protein>
    <submittedName>
        <fullName evidence="9">FtsX-like permease family protein</fullName>
    </submittedName>
</protein>
<keyword evidence="5 7" id="KW-0472">Membrane</keyword>
<feature type="transmembrane region" description="Helical" evidence="7">
    <location>
        <begin position="471"/>
        <end position="489"/>
    </location>
</feature>
<keyword evidence="3 7" id="KW-0812">Transmembrane</keyword>
<evidence type="ECO:0000256" key="4">
    <source>
        <dbReference type="ARBA" id="ARBA00022989"/>
    </source>
</evidence>
<dbReference type="RefSeq" id="WP_346225488.1">
    <property type="nucleotide sequence ID" value="NZ_JBDJAW010000006.1"/>
</dbReference>
<dbReference type="PANTHER" id="PTHR30572:SF4">
    <property type="entry name" value="ABC TRANSPORTER PERMEASE YTRF"/>
    <property type="match status" value="1"/>
</dbReference>
<feature type="domain" description="ABC3 transporter permease C-terminal" evidence="8">
    <location>
        <begin position="682"/>
        <end position="794"/>
    </location>
</feature>
<feature type="transmembrane region" description="Helical" evidence="7">
    <location>
        <begin position="681"/>
        <end position="700"/>
    </location>
</feature>
<accession>A0ABV0AKQ7</accession>
<feature type="domain" description="ABC3 transporter permease C-terminal" evidence="8">
    <location>
        <begin position="252"/>
        <end position="370"/>
    </location>
</feature>
<evidence type="ECO:0000259" key="8">
    <source>
        <dbReference type="Pfam" id="PF02687"/>
    </source>
</evidence>
<sequence length="805" mass="81851">MITGLALKTLRHRGAAFAGAFVALVCAAALVCACLMLLETGLRGDIAPERYAGAPLIVAGDQNVHETVAKSSGKVKTKAKPLSERVWIPEATAARLRGLPGVSEVLTEVTFPVDGHALGHGWESAGLTPFTIGRGRPPRGDGEVVVDARSGLSVGAALDLRGKAYRVVGVTAQALPSQDTVFFSTAEARRLAGRPGLVTAIGVFPRMGMHVDVSPALTDRLLAYTGDERGTVEFLDAEQARVRLISLGGALGGTSLLVAILVVTGTSALAVQQRRREIALLRAVAATPGQVRRLLGGEALLVGLVAGVVGSAAGIGLGFWLRGRFVELGAMPANLRLVVSPFPAAAALLAAVVAAWAATRLSVRRTARIRPVEALGEAAMGGSRLPLGRSIAGVLCVAGGIALTLVLSGLETEAASSPVTMLTALVWTVAVTLLGPVLARVATALLGVALRASRAGYLAARNLRTGPGRMASVMAPLTLLVAMTCTILFSQTTMGHASAAQAAAGTHADYVVSGATADGALIEAVRRVPGVRAVTSVVRTSVRVGLDKYGAQGVDGGGRPIGQAVDLGVVSGSLDGFGARSAALSESAASRLGLSAGETLTLTLGDGTPAELKVVAIYSRGLGFGDLTLPYALVAAHVDDPSGTLLVEAPSVPRAALAAVAPVVSPTEGTGTQAPNAEVNYVAMGLIIAFSAIAVVNTLAMSTTDRSRELALLRLVGATRRQVLRMLRLETLSALVVSVLAGTGIAFVTLSAFGRGMTGSALPYIPPAGYALVIAAVAALALVATSLPARLALRARPAETIGARQ</sequence>
<comment type="similarity">
    <text evidence="6">Belongs to the ABC-4 integral membrane protein family.</text>
</comment>
<feature type="transmembrane region" description="Helical" evidence="7">
    <location>
        <begin position="390"/>
        <end position="410"/>
    </location>
</feature>